<dbReference type="InterPro" id="IPR008984">
    <property type="entry name" value="SMAD_FHA_dom_sf"/>
</dbReference>
<evidence type="ECO:0000313" key="3">
    <source>
        <dbReference type="Proteomes" id="UP001139289"/>
    </source>
</evidence>
<evidence type="ECO:0000256" key="1">
    <source>
        <dbReference type="SAM" id="MobiDB-lite"/>
    </source>
</evidence>
<dbReference type="Proteomes" id="UP001139289">
    <property type="component" value="Unassembled WGS sequence"/>
</dbReference>
<protein>
    <recommendedName>
        <fullName evidence="4">FHA domain-containing protein</fullName>
    </recommendedName>
</protein>
<accession>A0A9X1LRH5</accession>
<organism evidence="2 3">
    <name type="scientific">Microbacterium tenebrionis</name>
    <dbReference type="NCBI Taxonomy" id="2830665"/>
    <lineage>
        <taxon>Bacteria</taxon>
        <taxon>Bacillati</taxon>
        <taxon>Actinomycetota</taxon>
        <taxon>Actinomycetes</taxon>
        <taxon>Micrococcales</taxon>
        <taxon>Microbacteriaceae</taxon>
        <taxon>Microbacterium</taxon>
    </lineage>
</organism>
<sequence length="173" mass="18894">MNSRNERQPYQPTTTHAGWGEGDPHLTVTRDDERFVFALTADLVRIGSAADNELRLDETDPVHAEIAHDDRDEYVLTMHGKGETSARTDVAATGTDDDSMILRTGARFTAGPWTLVFGRAESSDHGRPYGGRVGGEFSDQREQPSRPDYGQGAHQASNDDRPPQGGADEVKDG</sequence>
<proteinExistence type="predicted"/>
<dbReference type="RefSeq" id="WP_227531277.1">
    <property type="nucleotide sequence ID" value="NZ_JAGTTM010000006.1"/>
</dbReference>
<reference evidence="2" key="1">
    <citation type="submission" date="2021-04" db="EMBL/GenBank/DDBJ databases">
        <title>Microbacterium tenobrionis sp. nov. and Microbacterium allomyrinae sp. nov., isolated from larvae of Tenobrio molitor and Allomyrina dichotoma, respectively.</title>
        <authorList>
            <person name="Lee S.D."/>
        </authorList>
    </citation>
    <scope>NUCLEOTIDE SEQUENCE</scope>
    <source>
        <strain evidence="2">YMB-B2</strain>
    </source>
</reference>
<gene>
    <name evidence="2" type="ORF">KEC56_12970</name>
</gene>
<evidence type="ECO:0008006" key="4">
    <source>
        <dbReference type="Google" id="ProtNLM"/>
    </source>
</evidence>
<feature type="region of interest" description="Disordered" evidence="1">
    <location>
        <begin position="1"/>
        <end position="25"/>
    </location>
</feature>
<keyword evidence="3" id="KW-1185">Reference proteome</keyword>
<evidence type="ECO:0000313" key="2">
    <source>
        <dbReference type="EMBL" id="MCC2030411.1"/>
    </source>
</evidence>
<comment type="caution">
    <text evidence="2">The sequence shown here is derived from an EMBL/GenBank/DDBJ whole genome shotgun (WGS) entry which is preliminary data.</text>
</comment>
<dbReference type="EMBL" id="JAGTTM010000006">
    <property type="protein sequence ID" value="MCC2030411.1"/>
    <property type="molecule type" value="Genomic_DNA"/>
</dbReference>
<name>A0A9X1LRH5_9MICO</name>
<feature type="compositionally biased region" description="Basic and acidic residues" evidence="1">
    <location>
        <begin position="157"/>
        <end position="173"/>
    </location>
</feature>
<dbReference type="SUPFAM" id="SSF49879">
    <property type="entry name" value="SMAD/FHA domain"/>
    <property type="match status" value="1"/>
</dbReference>
<feature type="region of interest" description="Disordered" evidence="1">
    <location>
        <begin position="119"/>
        <end position="173"/>
    </location>
</feature>
<dbReference type="AlphaFoldDB" id="A0A9X1LRH5"/>